<dbReference type="InterPro" id="IPR056564">
    <property type="entry name" value="Ig-like_KY"/>
</dbReference>
<sequence length="210" mass="24366">MGICFSKQNVIIPAIYNPDIEKQLTDVHNALKGEFMSMGFPTNVTLRIANTEWYELDFNDEMLRARALFRWLASINLDKINYDKFGAIKMRYTLYRGIHLQAYSVLSKHQLLARTVTLQEFEEMAYLRPAFFEHKLGIISHPKCTVFAEQSRNEILIGTDKEFPVIFAYTIFISDETVLDTGLVQDIKKETIDPSLYITIFQTNQKPSNH</sequence>
<proteinExistence type="predicted"/>
<organism evidence="2 3">
    <name type="scientific">Dimorphilus gyrociliatus</name>
    <dbReference type="NCBI Taxonomy" id="2664684"/>
    <lineage>
        <taxon>Eukaryota</taxon>
        <taxon>Metazoa</taxon>
        <taxon>Spiralia</taxon>
        <taxon>Lophotrochozoa</taxon>
        <taxon>Annelida</taxon>
        <taxon>Polychaeta</taxon>
        <taxon>Polychaeta incertae sedis</taxon>
        <taxon>Dinophilidae</taxon>
        <taxon>Dimorphilus</taxon>
    </lineage>
</organism>
<keyword evidence="3" id="KW-1185">Reference proteome</keyword>
<comment type="caution">
    <text evidence="2">The sequence shown here is derived from an EMBL/GenBank/DDBJ whole genome shotgun (WGS) entry which is preliminary data.</text>
</comment>
<dbReference type="PANTHER" id="PTHR47020">
    <property type="entry name" value="HILLARIN"/>
    <property type="match status" value="1"/>
</dbReference>
<reference evidence="2 3" key="1">
    <citation type="submission" date="2020-08" db="EMBL/GenBank/DDBJ databases">
        <authorList>
            <person name="Hejnol A."/>
        </authorList>
    </citation>
    <scope>NUCLEOTIDE SEQUENCE [LARGE SCALE GENOMIC DNA]</scope>
</reference>
<evidence type="ECO:0000259" key="1">
    <source>
        <dbReference type="Pfam" id="PF23265"/>
    </source>
</evidence>
<dbReference type="PANTHER" id="PTHR47020:SF1">
    <property type="entry name" value="HILLARIN"/>
    <property type="match status" value="1"/>
</dbReference>
<name>A0A7I8WER1_9ANNE</name>
<gene>
    <name evidence="2" type="ORF">DGYR_LOCUS13864</name>
</gene>
<evidence type="ECO:0000313" key="3">
    <source>
        <dbReference type="Proteomes" id="UP000549394"/>
    </source>
</evidence>
<accession>A0A7I8WER1</accession>
<feature type="domain" description="KY-like immunoglobulin-like" evidence="1">
    <location>
        <begin position="118"/>
        <end position="186"/>
    </location>
</feature>
<dbReference type="Proteomes" id="UP000549394">
    <property type="component" value="Unassembled WGS sequence"/>
</dbReference>
<dbReference type="EMBL" id="CAJFCJ010000066">
    <property type="protein sequence ID" value="CAD5126628.1"/>
    <property type="molecule type" value="Genomic_DNA"/>
</dbReference>
<dbReference type="Pfam" id="PF23265">
    <property type="entry name" value="Ig-like_KY"/>
    <property type="match status" value="1"/>
</dbReference>
<evidence type="ECO:0000313" key="2">
    <source>
        <dbReference type="EMBL" id="CAD5126628.1"/>
    </source>
</evidence>
<protein>
    <submittedName>
        <fullName evidence="2">DgyrCDS14712</fullName>
    </submittedName>
</protein>
<dbReference type="InterPro" id="IPR053041">
    <property type="entry name" value="Transglut-like_Superfamily_Mod"/>
</dbReference>
<dbReference type="AlphaFoldDB" id="A0A7I8WER1"/>